<accession>A0A1L7ANU3</accession>
<dbReference type="Proteomes" id="UP000185494">
    <property type="component" value="Chromosome 2"/>
</dbReference>
<dbReference type="GO" id="GO:0004799">
    <property type="term" value="F:thymidylate synthase activity"/>
    <property type="evidence" value="ECO:0007669"/>
    <property type="project" value="TreeGrafter"/>
</dbReference>
<dbReference type="InterPro" id="IPR036926">
    <property type="entry name" value="Thymidate_synth/dCMP_Mease_sf"/>
</dbReference>
<protein>
    <recommendedName>
        <fullName evidence="3">Thymidylate synthase/dCMP hydroxymethylase domain-containing protein</fullName>
    </recommendedName>
</protein>
<dbReference type="InterPro" id="IPR045097">
    <property type="entry name" value="Thymidate_synth/dCMP_Mease"/>
</dbReference>
<gene>
    <name evidence="4" type="ORF">RGI145_23900</name>
</gene>
<dbReference type="SUPFAM" id="SSF55831">
    <property type="entry name" value="Thymidylate synthase/dCMP hydroxymethylase"/>
    <property type="match status" value="1"/>
</dbReference>
<evidence type="ECO:0000259" key="3">
    <source>
        <dbReference type="Pfam" id="PF00303"/>
    </source>
</evidence>
<proteinExistence type="predicted"/>
<evidence type="ECO:0000256" key="2">
    <source>
        <dbReference type="ARBA" id="ARBA00022679"/>
    </source>
</evidence>
<dbReference type="InterPro" id="IPR023451">
    <property type="entry name" value="Thymidate_synth/dCMP_Mease_dom"/>
</dbReference>
<dbReference type="PANTHER" id="PTHR11548:SF9">
    <property type="entry name" value="THYMIDYLATE SYNTHASE"/>
    <property type="match status" value="1"/>
</dbReference>
<dbReference type="PANTHER" id="PTHR11548">
    <property type="entry name" value="THYMIDYLATE SYNTHASE 1"/>
    <property type="match status" value="1"/>
</dbReference>
<reference evidence="4 5" key="1">
    <citation type="submission" date="2016-05" db="EMBL/GenBank/DDBJ databases">
        <title>Complete Genome and Methylome Analysis of Psychrotrophic Bacterial Isolates from Antarctic Lake Untersee.</title>
        <authorList>
            <person name="Fomenkov A."/>
            <person name="Akimov V.N."/>
            <person name="Vasilyeva L.V."/>
            <person name="Andersen D."/>
            <person name="Vincze T."/>
            <person name="Roberts R.J."/>
        </authorList>
    </citation>
    <scope>NUCLEOTIDE SEQUENCE [LARGE SCALE GENOMIC DNA]</scope>
    <source>
        <strain evidence="4 5">U14-5</strain>
        <plasmid evidence="5">Plasmid 2</plasmid>
    </source>
</reference>
<organism evidence="4 5">
    <name type="scientific">Roseomonas gilardii</name>
    <dbReference type="NCBI Taxonomy" id="257708"/>
    <lineage>
        <taxon>Bacteria</taxon>
        <taxon>Pseudomonadati</taxon>
        <taxon>Pseudomonadota</taxon>
        <taxon>Alphaproteobacteria</taxon>
        <taxon>Acetobacterales</taxon>
        <taxon>Roseomonadaceae</taxon>
        <taxon>Roseomonas</taxon>
    </lineage>
</organism>
<dbReference type="CDD" id="cd00351">
    <property type="entry name" value="TS_Pyrimidine_HMase"/>
    <property type="match status" value="1"/>
</dbReference>
<dbReference type="GO" id="GO:0005829">
    <property type="term" value="C:cytosol"/>
    <property type="evidence" value="ECO:0007669"/>
    <property type="project" value="TreeGrafter"/>
</dbReference>
<name>A0A1L7ANU3_9PROT</name>
<evidence type="ECO:0000313" key="4">
    <source>
        <dbReference type="EMBL" id="APT60390.1"/>
    </source>
</evidence>
<dbReference type="GO" id="GO:0006231">
    <property type="term" value="P:dTMP biosynthetic process"/>
    <property type="evidence" value="ECO:0007669"/>
    <property type="project" value="TreeGrafter"/>
</dbReference>
<keyword evidence="4" id="KW-0614">Plasmid</keyword>
<dbReference type="RefSeq" id="WP_075801087.1">
    <property type="nucleotide sequence ID" value="NZ_CP015586.1"/>
</dbReference>
<dbReference type="KEGG" id="rgi:RGI145_23900"/>
<evidence type="ECO:0000313" key="5">
    <source>
        <dbReference type="Proteomes" id="UP000185494"/>
    </source>
</evidence>
<dbReference type="Gene3D" id="3.30.572.10">
    <property type="entry name" value="Thymidylate synthase/dCMP hydroxymethylase domain"/>
    <property type="match status" value="1"/>
</dbReference>
<dbReference type="AlphaFoldDB" id="A0A1L7ANU3"/>
<sequence length="342" mass="38262">MLFKADSLDDALGDVVRSLLRRGTAIRAKKGRAREFTGVLIKLSDPRARFSRTEGRGTLISFLGETLWYLSGSDSLAQIEHYIANYRSFIDASPRATRAPGAYGPRLFGGGENSQMSRLLKTMSDKQGKSDTRQAVAQVFDRRDLRPINGDVPCTTTLQFLPRKGRLDMCVTMRSNDIYRGFPGDVFAFTFIQEMAARTLGLEVGTYSHFVGSLHLYDDDQGKARDYLAEGIPLPMSMPPMPVGDPREAMAWLLEIERAVRCGLQEPPASGIDDYWLDLARLLRVKVLYDQRDIRQLVQVKDAMASPVYNAFIRGRQLALKRRLDAQPDLPGIPAVQETVAQ</sequence>
<geneLocation type="plasmid" evidence="4 5">
    <name>2</name>
</geneLocation>
<keyword evidence="2" id="KW-0808">Transferase</keyword>
<keyword evidence="1" id="KW-0489">Methyltransferase</keyword>
<dbReference type="GO" id="GO:0032259">
    <property type="term" value="P:methylation"/>
    <property type="evidence" value="ECO:0007669"/>
    <property type="project" value="UniProtKB-KW"/>
</dbReference>
<evidence type="ECO:0000256" key="1">
    <source>
        <dbReference type="ARBA" id="ARBA00022603"/>
    </source>
</evidence>
<dbReference type="EMBL" id="CP015586">
    <property type="protein sequence ID" value="APT60390.1"/>
    <property type="molecule type" value="Genomic_DNA"/>
</dbReference>
<feature type="domain" description="Thymidylate synthase/dCMP hydroxymethylase" evidence="3">
    <location>
        <begin position="60"/>
        <end position="228"/>
    </location>
</feature>
<dbReference type="Pfam" id="PF00303">
    <property type="entry name" value="Thymidylat_synt"/>
    <property type="match status" value="1"/>
</dbReference>